<dbReference type="GO" id="GO:0006355">
    <property type="term" value="P:regulation of DNA-templated transcription"/>
    <property type="evidence" value="ECO:0007669"/>
    <property type="project" value="UniProtKB-UniRule"/>
</dbReference>
<keyword evidence="8 9" id="KW-0234">DNA repair</keyword>
<dbReference type="InterPro" id="IPR003711">
    <property type="entry name" value="CarD-like/TRCF_RID"/>
</dbReference>
<keyword evidence="3 9" id="KW-0227">DNA damage</keyword>
<dbReference type="GO" id="GO:0005737">
    <property type="term" value="C:cytoplasm"/>
    <property type="evidence" value="ECO:0007669"/>
    <property type="project" value="UniProtKB-SubCell"/>
</dbReference>
<dbReference type="InterPro" id="IPR001650">
    <property type="entry name" value="Helicase_C-like"/>
</dbReference>
<evidence type="ECO:0000313" key="14">
    <source>
        <dbReference type="Proteomes" id="UP000245916"/>
    </source>
</evidence>
<dbReference type="InterPro" id="IPR005118">
    <property type="entry name" value="TRCF_C"/>
</dbReference>
<evidence type="ECO:0000256" key="10">
    <source>
        <dbReference type="SAM" id="MobiDB-lite"/>
    </source>
</evidence>
<dbReference type="InterPro" id="IPR036101">
    <property type="entry name" value="CarD-like/TRCF_RID_sf"/>
</dbReference>
<dbReference type="Gene3D" id="3.30.2060.10">
    <property type="entry name" value="Penicillin-binding protein 1b domain"/>
    <property type="match status" value="1"/>
</dbReference>
<organism evidence="13 14">
    <name type="scientific">Allosphingosinicella humi</name>
    <dbReference type="NCBI Taxonomy" id="2068657"/>
    <lineage>
        <taxon>Bacteria</taxon>
        <taxon>Pseudomonadati</taxon>
        <taxon>Pseudomonadota</taxon>
        <taxon>Alphaproteobacteria</taxon>
        <taxon>Sphingomonadales</taxon>
        <taxon>Sphingomonadaceae</taxon>
        <taxon>Allosphingosinicella</taxon>
    </lineage>
</organism>
<dbReference type="GO" id="GO:0003678">
    <property type="term" value="F:DNA helicase activity"/>
    <property type="evidence" value="ECO:0007669"/>
    <property type="project" value="TreeGrafter"/>
</dbReference>
<dbReference type="CDD" id="cd17991">
    <property type="entry name" value="DEXHc_TRCF"/>
    <property type="match status" value="1"/>
</dbReference>
<evidence type="ECO:0000313" key="13">
    <source>
        <dbReference type="EMBL" id="PWG03696.1"/>
    </source>
</evidence>
<comment type="function">
    <text evidence="9">Couples transcription and DNA repair by recognizing RNA polymerase (RNAP) stalled at DNA lesions. Mediates ATP-dependent release of RNAP and its truncated transcript from the DNA, and recruitment of nucleotide excision repair machinery to the damaged site.</text>
</comment>
<dbReference type="EC" id="3.6.4.-" evidence="9"/>
<evidence type="ECO:0000256" key="1">
    <source>
        <dbReference type="ARBA" id="ARBA00022490"/>
    </source>
</evidence>
<proteinExistence type="inferred from homology"/>
<evidence type="ECO:0000256" key="5">
    <source>
        <dbReference type="ARBA" id="ARBA00022806"/>
    </source>
</evidence>
<dbReference type="HAMAP" id="MF_00969">
    <property type="entry name" value="TRCF"/>
    <property type="match status" value="1"/>
</dbReference>
<keyword evidence="1 9" id="KW-0963">Cytoplasm</keyword>
<dbReference type="Gene3D" id="3.40.50.300">
    <property type="entry name" value="P-loop containing nucleotide triphosphate hydrolases"/>
    <property type="match status" value="2"/>
</dbReference>
<dbReference type="Gene3D" id="3.90.1150.50">
    <property type="entry name" value="Transcription-repair-coupling factor, D7 domain"/>
    <property type="match status" value="1"/>
</dbReference>
<dbReference type="InterPro" id="IPR027417">
    <property type="entry name" value="P-loop_NTPase"/>
</dbReference>
<dbReference type="PROSITE" id="PS51192">
    <property type="entry name" value="HELICASE_ATP_BIND_1"/>
    <property type="match status" value="1"/>
</dbReference>
<evidence type="ECO:0000259" key="11">
    <source>
        <dbReference type="PROSITE" id="PS51192"/>
    </source>
</evidence>
<dbReference type="GO" id="GO:0003684">
    <property type="term" value="F:damaged DNA binding"/>
    <property type="evidence" value="ECO:0007669"/>
    <property type="project" value="InterPro"/>
</dbReference>
<evidence type="ECO:0000256" key="9">
    <source>
        <dbReference type="HAMAP-Rule" id="MF_00969"/>
    </source>
</evidence>
<keyword evidence="7 9" id="KW-0238">DNA-binding</keyword>
<dbReference type="GO" id="GO:0016787">
    <property type="term" value="F:hydrolase activity"/>
    <property type="evidence" value="ECO:0007669"/>
    <property type="project" value="UniProtKB-KW"/>
</dbReference>
<dbReference type="Gene3D" id="2.40.10.170">
    <property type="match status" value="1"/>
</dbReference>
<dbReference type="Pfam" id="PF17757">
    <property type="entry name" value="UvrB_inter"/>
    <property type="match status" value="1"/>
</dbReference>
<dbReference type="InterPro" id="IPR047112">
    <property type="entry name" value="RecG/Mfd"/>
</dbReference>
<evidence type="ECO:0000256" key="2">
    <source>
        <dbReference type="ARBA" id="ARBA00022741"/>
    </source>
</evidence>
<dbReference type="SUPFAM" id="SSF141259">
    <property type="entry name" value="CarD-like"/>
    <property type="match status" value="1"/>
</dbReference>
<dbReference type="GO" id="GO:0000716">
    <property type="term" value="P:transcription-coupled nucleotide-excision repair, DNA damage recognition"/>
    <property type="evidence" value="ECO:0007669"/>
    <property type="project" value="UniProtKB-UniRule"/>
</dbReference>
<dbReference type="InterPro" id="IPR011545">
    <property type="entry name" value="DEAD/DEAH_box_helicase_dom"/>
</dbReference>
<dbReference type="EMBL" id="QFFF01000001">
    <property type="protein sequence ID" value="PWG03696.1"/>
    <property type="molecule type" value="Genomic_DNA"/>
</dbReference>
<protein>
    <recommendedName>
        <fullName evidence="9">Transcription-repair-coupling factor</fullName>
        <shortName evidence="9">TRCF</shortName>
        <ecNumber evidence="9">3.6.4.-</ecNumber>
    </recommendedName>
</protein>
<dbReference type="Proteomes" id="UP000245916">
    <property type="component" value="Unassembled WGS sequence"/>
</dbReference>
<keyword evidence="6 9" id="KW-0067">ATP-binding</keyword>
<dbReference type="PANTHER" id="PTHR47964">
    <property type="entry name" value="ATP-DEPENDENT DNA HELICASE HOMOLOG RECG, CHLOROPLASTIC"/>
    <property type="match status" value="1"/>
</dbReference>
<dbReference type="NCBIfam" id="TIGR00580">
    <property type="entry name" value="mfd"/>
    <property type="match status" value="1"/>
</dbReference>
<comment type="similarity">
    <text evidence="9">In the C-terminal section; belongs to the helicase family. RecG subfamily.</text>
</comment>
<evidence type="ECO:0000256" key="8">
    <source>
        <dbReference type="ARBA" id="ARBA00023204"/>
    </source>
</evidence>
<dbReference type="Pfam" id="PF03461">
    <property type="entry name" value="TRCF"/>
    <property type="match status" value="1"/>
</dbReference>
<dbReference type="InterPro" id="IPR037235">
    <property type="entry name" value="TRCF-like_C_D7"/>
</dbReference>
<dbReference type="SUPFAM" id="SSF52540">
    <property type="entry name" value="P-loop containing nucleoside triphosphate hydrolases"/>
    <property type="match status" value="4"/>
</dbReference>
<dbReference type="RefSeq" id="WP_109271835.1">
    <property type="nucleotide sequence ID" value="NZ_QFFF01000001.1"/>
</dbReference>
<evidence type="ECO:0000256" key="4">
    <source>
        <dbReference type="ARBA" id="ARBA00022801"/>
    </source>
</evidence>
<keyword evidence="14" id="KW-1185">Reference proteome</keyword>
<dbReference type="SMART" id="SM00487">
    <property type="entry name" value="DEXDc"/>
    <property type="match status" value="1"/>
</dbReference>
<dbReference type="InterPro" id="IPR014001">
    <property type="entry name" value="Helicase_ATP-bd"/>
</dbReference>
<keyword evidence="5" id="KW-0347">Helicase</keyword>
<dbReference type="SMART" id="SM00982">
    <property type="entry name" value="TRCF"/>
    <property type="match status" value="1"/>
</dbReference>
<evidence type="ECO:0000256" key="6">
    <source>
        <dbReference type="ARBA" id="ARBA00022840"/>
    </source>
</evidence>
<dbReference type="AlphaFoldDB" id="A0A2U2J5T0"/>
<dbReference type="InterPro" id="IPR041471">
    <property type="entry name" value="UvrB_inter"/>
</dbReference>
<comment type="subcellular location">
    <subcellularLocation>
        <location evidence="9">Cytoplasm</location>
    </subcellularLocation>
</comment>
<evidence type="ECO:0000259" key="12">
    <source>
        <dbReference type="PROSITE" id="PS51194"/>
    </source>
</evidence>
<evidence type="ECO:0000256" key="7">
    <source>
        <dbReference type="ARBA" id="ARBA00023125"/>
    </source>
</evidence>
<dbReference type="InterPro" id="IPR004576">
    <property type="entry name" value="Mfd"/>
</dbReference>
<evidence type="ECO:0000256" key="3">
    <source>
        <dbReference type="ARBA" id="ARBA00022763"/>
    </source>
</evidence>
<dbReference type="PANTHER" id="PTHR47964:SF1">
    <property type="entry name" value="ATP-DEPENDENT DNA HELICASE HOMOLOG RECG, CHLOROPLASTIC"/>
    <property type="match status" value="1"/>
</dbReference>
<feature type="domain" description="Helicase ATP-binding" evidence="11">
    <location>
        <begin position="654"/>
        <end position="815"/>
    </location>
</feature>
<dbReference type="GO" id="GO:0005524">
    <property type="term" value="F:ATP binding"/>
    <property type="evidence" value="ECO:0007669"/>
    <property type="project" value="UniProtKB-UniRule"/>
</dbReference>
<dbReference type="SMART" id="SM01058">
    <property type="entry name" value="CarD_TRCF"/>
    <property type="match status" value="1"/>
</dbReference>
<reference evidence="13 14" key="1">
    <citation type="submission" date="2018-05" db="EMBL/GenBank/DDBJ databases">
        <title>Genome of Sphingosinicella humi QZX222.</title>
        <authorList>
            <person name="Qiao Z."/>
            <person name="Wang G."/>
        </authorList>
    </citation>
    <scope>NUCLEOTIDE SEQUENCE [LARGE SCALE GENOMIC DNA]</scope>
    <source>
        <strain evidence="13 14">QZX222</strain>
    </source>
</reference>
<feature type="region of interest" description="Disordered" evidence="10">
    <location>
        <begin position="429"/>
        <end position="467"/>
    </location>
</feature>
<keyword evidence="4 9" id="KW-0378">Hydrolase</keyword>
<dbReference type="PROSITE" id="PS51194">
    <property type="entry name" value="HELICASE_CTER"/>
    <property type="match status" value="1"/>
</dbReference>
<dbReference type="Pfam" id="PF00270">
    <property type="entry name" value="DEAD"/>
    <property type="match status" value="1"/>
</dbReference>
<dbReference type="Pfam" id="PF00271">
    <property type="entry name" value="Helicase_C"/>
    <property type="match status" value="1"/>
</dbReference>
<dbReference type="Pfam" id="PF02559">
    <property type="entry name" value="CarD_TRCF_RID"/>
    <property type="match status" value="1"/>
</dbReference>
<keyword evidence="2 9" id="KW-0547">Nucleotide-binding</keyword>
<sequence length="1198" mass="132116">MTDLKTILAADRPITLAGAPAGFLPWLAADLARAAKGRAVFIAPDEAAMRAIVDAAHYFAPELETLSFPAWDCLPYDRASPSLRTSSERLATLHALQRKSDKPQLLVTTVNAATQRTLTPFRIRQLVARLAPGERIDRDKLGVLLRANGYMRTDTVADAGEYAVRGGLVDLFPSGEEEALRLDFFGDEIESVRRFDPATQRTIGSVDGFTLLPASETLLDEGSIKRFRSRYRELFGATATGDPLYQAISEGRRLSGLDHWLPLFEEKLATLFDHLSEDDLIVRDAHDSRAADARFEAIEDYYQNRTRAQSSDPGSYRPLEPGTLYLGREEWERIIAERPLHQTTPFHEPESASVLDFGVDGPRDFAPERAQNANLYEAVAAHVADLRRAKHKVVLASYSNGARERLKGLLEDHGLKKLALADTWQEALGASSPLPPAGGAGGGPVKSRAATPDKPSPQSPPASGRGGSVALTVIQLDHGFTTQEVALLTEQDMLGDRLVRRRKRKKSADAFLTELATLTPGDLVVHADHGIGRYEGLMQIPVQKAPHDCVALSYSGGDKLYVPVENLEVLSRYGSESEGVTLDKLGGEAWQRRKSRMKERIREIAGELIKTAAERALRAGAVAEPDTGYAAFADRFPYEETDDQDRAIGDVIGDLGAGKPMDRLVCGDVGFGKTEVALRAAFIAAMAGMQVALVCPTTLLARQHYNTFKERFHGFPIEIGRLSRLVPAAEAKATKEGIKDGKVDIVIGTHAILAKGIEFKNLGLVIVDEEQRFGVTHKERLKALRSDVHVLTLTATPIPRTLQMAMSGLRELSVIQTPPVDRLAVRTYVMPWDPVVVREALLREHYRGGQSYFVAPRIADLPDIEEFLRNEVPEVSSITAHGQMSPTEVEERMSAFYDRKYDVLLSTTIVESGLDIPSANTLIIHRADRFGLAQLYQLRGRVGRSKTRAYAYFTTPETRTITEGADKRLQVLANLDSLGAGFQLASHDLDIRGAGNLLGDEQSGHIKEVGFELYQSMLEEAILEAKAGDAGLKERAEDFSPQITVDAPIMVPEDYVPDLDLRMGLYRRMNELEDRQEIESFAAELIDRFGKLPEATENLLKVIEIKLICRKAQIVKLDVGPKGALVHFHNDQFPDLEGLIAYVQRLKGTAKLRPDSKLVISRNWPDPQARINGALQLSKGLAKILVQETRPAKEREPA</sequence>
<dbReference type="SUPFAM" id="SSF143517">
    <property type="entry name" value="TRCF domain-like"/>
    <property type="match status" value="1"/>
</dbReference>
<dbReference type="OrthoDB" id="9804325at2"/>
<name>A0A2U2J5T0_9SPHN</name>
<comment type="similarity">
    <text evidence="9">In the N-terminal section; belongs to the UvrB family.</text>
</comment>
<gene>
    <name evidence="9 13" type="primary">mfd</name>
    <name evidence="13" type="ORF">DF286_13020</name>
</gene>
<comment type="caution">
    <text evidence="13">The sequence shown here is derived from an EMBL/GenBank/DDBJ whole genome shotgun (WGS) entry which is preliminary data.</text>
</comment>
<dbReference type="Gene3D" id="3.40.50.11180">
    <property type="match status" value="1"/>
</dbReference>
<dbReference type="SMART" id="SM00490">
    <property type="entry name" value="HELICc"/>
    <property type="match status" value="1"/>
</dbReference>
<accession>A0A2U2J5T0</accession>
<feature type="domain" description="Helicase C-terminal" evidence="12">
    <location>
        <begin position="836"/>
        <end position="990"/>
    </location>
</feature>